<feature type="domain" description="Isopenicillin N synthase-like Fe(2+) 2OG dioxygenase" evidence="1">
    <location>
        <begin position="1"/>
        <end position="31"/>
    </location>
</feature>
<dbReference type="InterPro" id="IPR044861">
    <property type="entry name" value="IPNS-like_FE2OG_OXY"/>
</dbReference>
<reference evidence="2 3" key="1">
    <citation type="journal article" date="2021" name="BMC Genomics">
        <title>Datura genome reveals duplications of psychoactive alkaloid biosynthetic genes and high mutation rate following tissue culture.</title>
        <authorList>
            <person name="Rajewski A."/>
            <person name="Carter-House D."/>
            <person name="Stajich J."/>
            <person name="Litt A."/>
        </authorList>
    </citation>
    <scope>NUCLEOTIDE SEQUENCE [LARGE SCALE GENOMIC DNA]</scope>
    <source>
        <strain evidence="2">AR-01</strain>
    </source>
</reference>
<keyword evidence="3" id="KW-1185">Reference proteome</keyword>
<sequence>VLSNAIYKSVEHRVIVNSAKERVSLAFFYNPGGDILIKPAEELLTKDRPALYSPMTFNEYRAFIRTKGTCGKSQVESLKSPR</sequence>
<dbReference type="Pfam" id="PF03171">
    <property type="entry name" value="2OG-FeII_Oxy"/>
    <property type="match status" value="1"/>
</dbReference>
<dbReference type="SUPFAM" id="SSF51197">
    <property type="entry name" value="Clavaminate synthase-like"/>
    <property type="match status" value="1"/>
</dbReference>
<organism evidence="2 3">
    <name type="scientific">Datura stramonium</name>
    <name type="common">Jimsonweed</name>
    <name type="synonym">Common thornapple</name>
    <dbReference type="NCBI Taxonomy" id="4076"/>
    <lineage>
        <taxon>Eukaryota</taxon>
        <taxon>Viridiplantae</taxon>
        <taxon>Streptophyta</taxon>
        <taxon>Embryophyta</taxon>
        <taxon>Tracheophyta</taxon>
        <taxon>Spermatophyta</taxon>
        <taxon>Magnoliopsida</taxon>
        <taxon>eudicotyledons</taxon>
        <taxon>Gunneridae</taxon>
        <taxon>Pentapetalae</taxon>
        <taxon>asterids</taxon>
        <taxon>lamiids</taxon>
        <taxon>Solanales</taxon>
        <taxon>Solanaceae</taxon>
        <taxon>Solanoideae</taxon>
        <taxon>Datureae</taxon>
        <taxon>Datura</taxon>
    </lineage>
</organism>
<feature type="non-terminal residue" evidence="2">
    <location>
        <position position="1"/>
    </location>
</feature>
<gene>
    <name evidence="2" type="ORF">HAX54_006788</name>
</gene>
<dbReference type="InterPro" id="IPR027443">
    <property type="entry name" value="IPNS-like_sf"/>
</dbReference>
<dbReference type="EMBL" id="JACEIK010134791">
    <property type="protein sequence ID" value="MCE5167504.1"/>
    <property type="molecule type" value="Genomic_DNA"/>
</dbReference>
<evidence type="ECO:0000259" key="1">
    <source>
        <dbReference type="Pfam" id="PF03171"/>
    </source>
</evidence>
<evidence type="ECO:0000313" key="2">
    <source>
        <dbReference type="EMBL" id="MCE5167504.1"/>
    </source>
</evidence>
<comment type="caution">
    <text evidence="2">The sequence shown here is derived from an EMBL/GenBank/DDBJ whole genome shotgun (WGS) entry which is preliminary data.</text>
</comment>
<proteinExistence type="predicted"/>
<accession>A0ABS8Y8P9</accession>
<dbReference type="InterPro" id="IPR050231">
    <property type="entry name" value="Iron_ascorbate_oxido_reductase"/>
</dbReference>
<dbReference type="Gene3D" id="2.60.120.330">
    <property type="entry name" value="B-lactam Antibiotic, Isopenicillin N Synthase, Chain"/>
    <property type="match status" value="1"/>
</dbReference>
<evidence type="ECO:0000313" key="3">
    <source>
        <dbReference type="Proteomes" id="UP000823775"/>
    </source>
</evidence>
<protein>
    <recommendedName>
        <fullName evidence="1">Isopenicillin N synthase-like Fe(2+) 2OG dioxygenase domain-containing protein</fullName>
    </recommendedName>
</protein>
<name>A0ABS8Y8P9_DATST</name>
<dbReference type="Proteomes" id="UP000823775">
    <property type="component" value="Unassembled WGS sequence"/>
</dbReference>
<dbReference type="PANTHER" id="PTHR47990">
    <property type="entry name" value="2-OXOGLUTARATE (2OG) AND FE(II)-DEPENDENT OXYGENASE SUPERFAMILY PROTEIN-RELATED"/>
    <property type="match status" value="1"/>
</dbReference>